<organism evidence="4 5">
    <name type="scientific">Humicola insolens</name>
    <name type="common">Soft-rot fungus</name>
    <dbReference type="NCBI Taxonomy" id="85995"/>
    <lineage>
        <taxon>Eukaryota</taxon>
        <taxon>Fungi</taxon>
        <taxon>Dikarya</taxon>
        <taxon>Ascomycota</taxon>
        <taxon>Pezizomycotina</taxon>
        <taxon>Sordariomycetes</taxon>
        <taxon>Sordariomycetidae</taxon>
        <taxon>Sordariales</taxon>
        <taxon>Chaetomiaceae</taxon>
        <taxon>Mycothermus</taxon>
    </lineage>
</organism>
<dbReference type="PANTHER" id="PTHR42918">
    <property type="entry name" value="LYSYL-TRNA SYNTHETASE"/>
    <property type="match status" value="1"/>
</dbReference>
<evidence type="ECO:0000256" key="1">
    <source>
        <dbReference type="ARBA" id="ARBA00022741"/>
    </source>
</evidence>
<dbReference type="InterPro" id="IPR044136">
    <property type="entry name" value="Lys-tRNA-ligase_II_N"/>
</dbReference>
<dbReference type="SUPFAM" id="SSF50249">
    <property type="entry name" value="Nucleic acid-binding proteins"/>
    <property type="match status" value="1"/>
</dbReference>
<evidence type="ECO:0000313" key="4">
    <source>
        <dbReference type="EMBL" id="KAL1840327.1"/>
    </source>
</evidence>
<protein>
    <recommendedName>
        <fullName evidence="3">OB domain-containing protein</fullName>
    </recommendedName>
</protein>
<dbReference type="Pfam" id="PF01336">
    <property type="entry name" value="tRNA_anti-codon"/>
    <property type="match status" value="1"/>
</dbReference>
<dbReference type="CDD" id="cd04322">
    <property type="entry name" value="LysRS_N"/>
    <property type="match status" value="1"/>
</dbReference>
<evidence type="ECO:0000259" key="3">
    <source>
        <dbReference type="Pfam" id="PF01336"/>
    </source>
</evidence>
<keyword evidence="1" id="KW-0547">Nucleotide-binding</keyword>
<feature type="compositionally biased region" description="Low complexity" evidence="2">
    <location>
        <begin position="54"/>
        <end position="67"/>
    </location>
</feature>
<dbReference type="InterPro" id="IPR012340">
    <property type="entry name" value="NA-bd_OB-fold"/>
</dbReference>
<dbReference type="PANTHER" id="PTHR42918:SF9">
    <property type="entry name" value="LYSINE--TRNA LIGASE"/>
    <property type="match status" value="1"/>
</dbReference>
<reference evidence="4 5" key="1">
    <citation type="journal article" date="2024" name="Commun. Biol.">
        <title>Comparative genomic analysis of thermophilic fungi reveals convergent evolutionary adaptations and gene losses.</title>
        <authorList>
            <person name="Steindorff A.S."/>
            <person name="Aguilar-Pontes M.V."/>
            <person name="Robinson A.J."/>
            <person name="Andreopoulos B."/>
            <person name="LaButti K."/>
            <person name="Kuo A."/>
            <person name="Mondo S."/>
            <person name="Riley R."/>
            <person name="Otillar R."/>
            <person name="Haridas S."/>
            <person name="Lipzen A."/>
            <person name="Grimwood J."/>
            <person name="Schmutz J."/>
            <person name="Clum A."/>
            <person name="Reid I.D."/>
            <person name="Moisan M.C."/>
            <person name="Butler G."/>
            <person name="Nguyen T.T.M."/>
            <person name="Dewar K."/>
            <person name="Conant G."/>
            <person name="Drula E."/>
            <person name="Henrissat B."/>
            <person name="Hansel C."/>
            <person name="Singer S."/>
            <person name="Hutchinson M.I."/>
            <person name="de Vries R.P."/>
            <person name="Natvig D.O."/>
            <person name="Powell A.J."/>
            <person name="Tsang A."/>
            <person name="Grigoriev I.V."/>
        </authorList>
    </citation>
    <scope>NUCLEOTIDE SEQUENCE [LARGE SCALE GENOMIC DNA]</scope>
    <source>
        <strain evidence="4 5">CBS 620.91</strain>
    </source>
</reference>
<feature type="domain" description="OB" evidence="3">
    <location>
        <begin position="133"/>
        <end position="229"/>
    </location>
</feature>
<dbReference type="EMBL" id="JAZGSY010000118">
    <property type="protein sequence ID" value="KAL1840327.1"/>
    <property type="molecule type" value="Genomic_DNA"/>
</dbReference>
<feature type="region of interest" description="Disordered" evidence="2">
    <location>
        <begin position="1"/>
        <end position="80"/>
    </location>
</feature>
<comment type="caution">
    <text evidence="4">The sequence shown here is derived from an EMBL/GenBank/DDBJ whole genome shotgun (WGS) entry which is preliminary data.</text>
</comment>
<accession>A0ABR3VET5</accession>
<keyword evidence="5" id="KW-1185">Reference proteome</keyword>
<proteinExistence type="predicted"/>
<name>A0ABR3VET5_HUMIN</name>
<sequence>MADSTAPASAPAPAPPTDEVANLHLDEVTGERVSKSELKKRQKQRQREAEKAAKAAAAPKATSSKPKNSSGEEEKDLNPNQYYEIRSRHINELLKNPETNPYPHKFQVTYDDSKFHEEFGHLKSGETAEDKEIRIAGRIYNKRASGSKLIFYDIRTSADTVSIGTQLQVVCQAQLVREGSPAFEKQHENIRRGDVIGIIGYAGRTNPKNRLAEGKEGELSIFATEIVLLSPCLHMLPSVRFPFADPEQRARMRYLDMLWNDRTRQVLWQRSRMVKYIRDCE</sequence>
<feature type="compositionally biased region" description="Basic and acidic residues" evidence="2">
    <location>
        <begin position="24"/>
        <end position="53"/>
    </location>
</feature>
<dbReference type="Proteomes" id="UP001583172">
    <property type="component" value="Unassembled WGS sequence"/>
</dbReference>
<dbReference type="Gene3D" id="2.40.50.140">
    <property type="entry name" value="Nucleic acid-binding proteins"/>
    <property type="match status" value="1"/>
</dbReference>
<evidence type="ECO:0000256" key="2">
    <source>
        <dbReference type="SAM" id="MobiDB-lite"/>
    </source>
</evidence>
<gene>
    <name evidence="4" type="ORF">VTJ49DRAFT_580</name>
</gene>
<dbReference type="InterPro" id="IPR004365">
    <property type="entry name" value="NA-bd_OB_tRNA"/>
</dbReference>
<evidence type="ECO:0000313" key="5">
    <source>
        <dbReference type="Proteomes" id="UP001583172"/>
    </source>
</evidence>